<reference evidence="6 7" key="1">
    <citation type="submission" date="2018-03" db="EMBL/GenBank/DDBJ databases">
        <title>Genetic Diversity and Phenotypic Plasticity of AHL Mediated Quorum Sensing in Environmental Strains of Vibrio mediterranei.</title>
        <authorList>
            <person name="Lantoine F."/>
            <person name="Vouve F."/>
        </authorList>
    </citation>
    <scope>NUCLEOTIDE SEQUENCE [LARGE SCALE GENOMIC DNA]</scope>
    <source>
        <strain evidence="6 7">17LN0615E</strain>
    </source>
</reference>
<dbReference type="InterPro" id="IPR005119">
    <property type="entry name" value="LysR_subst-bd"/>
</dbReference>
<protein>
    <submittedName>
        <fullName evidence="6">LysR family transcriptional regulator</fullName>
    </submittedName>
</protein>
<keyword evidence="3" id="KW-0238">DNA-binding</keyword>
<dbReference type="InterPro" id="IPR036390">
    <property type="entry name" value="WH_DNA-bd_sf"/>
</dbReference>
<keyword evidence="7" id="KW-1185">Reference proteome</keyword>
<proteinExistence type="inferred from homology"/>
<evidence type="ECO:0000256" key="2">
    <source>
        <dbReference type="ARBA" id="ARBA00023015"/>
    </source>
</evidence>
<dbReference type="PANTHER" id="PTHR30126">
    <property type="entry name" value="HTH-TYPE TRANSCRIPTIONAL REGULATOR"/>
    <property type="match status" value="1"/>
</dbReference>
<evidence type="ECO:0000313" key="7">
    <source>
        <dbReference type="Proteomes" id="UP000238163"/>
    </source>
</evidence>
<sequence>MLLSPEVGCYYSQRLVYHITLLSNVMVFIGEIFRESGMDYSLAQLQAFVATVEAGSFKAAAIKLGKSSQVVARLVGMMEDSCSVLLFERQIRQLQLTEEGKKLYRYAKRIILDSEKLNAQLASFDQQLPNSFTVAIDNYLSSEPITQCYLDVLSEFPSIDLVVKSGDTSQVIDWITSGQAEVALVFSPLSQIEDVQEMVAFNFPTTEVASSRLVSAGAVLTQEEQNDMTQIVPQFVYDFGHEKRYILSDNTISCTGFDEVLSMLKAGAGWARIPNFKASKLIDEGVLNEFYTEGSTPVSWHAMLYYPNENQLSIAADVFIERVMHLTEIIE</sequence>
<keyword evidence="4" id="KW-0804">Transcription</keyword>
<organism evidence="6 7">
    <name type="scientific">Vibrio mediterranei</name>
    <dbReference type="NCBI Taxonomy" id="689"/>
    <lineage>
        <taxon>Bacteria</taxon>
        <taxon>Pseudomonadati</taxon>
        <taxon>Pseudomonadota</taxon>
        <taxon>Gammaproteobacteria</taxon>
        <taxon>Vibrionales</taxon>
        <taxon>Vibrionaceae</taxon>
        <taxon>Vibrio</taxon>
    </lineage>
</organism>
<gene>
    <name evidence="6" type="ORF">COR51_04275</name>
</gene>
<dbReference type="SUPFAM" id="SSF53850">
    <property type="entry name" value="Periplasmic binding protein-like II"/>
    <property type="match status" value="1"/>
</dbReference>
<dbReference type="Gene3D" id="3.40.190.290">
    <property type="match status" value="1"/>
</dbReference>
<evidence type="ECO:0000256" key="1">
    <source>
        <dbReference type="ARBA" id="ARBA00009437"/>
    </source>
</evidence>
<dbReference type="Proteomes" id="UP000238163">
    <property type="component" value="Unassembled WGS sequence"/>
</dbReference>
<dbReference type="EMBL" id="NWTN01000002">
    <property type="protein sequence ID" value="PRQ68629.1"/>
    <property type="molecule type" value="Genomic_DNA"/>
</dbReference>
<accession>A0ABX5DG48</accession>
<name>A0ABX5DG48_9VIBR</name>
<dbReference type="Gene3D" id="1.10.10.10">
    <property type="entry name" value="Winged helix-like DNA-binding domain superfamily/Winged helix DNA-binding domain"/>
    <property type="match status" value="1"/>
</dbReference>
<evidence type="ECO:0000313" key="6">
    <source>
        <dbReference type="EMBL" id="PRQ68629.1"/>
    </source>
</evidence>
<evidence type="ECO:0000256" key="3">
    <source>
        <dbReference type="ARBA" id="ARBA00023125"/>
    </source>
</evidence>
<dbReference type="Pfam" id="PF03466">
    <property type="entry name" value="LysR_substrate"/>
    <property type="match status" value="1"/>
</dbReference>
<comment type="similarity">
    <text evidence="1">Belongs to the LysR transcriptional regulatory family.</text>
</comment>
<evidence type="ECO:0000256" key="4">
    <source>
        <dbReference type="ARBA" id="ARBA00023163"/>
    </source>
</evidence>
<dbReference type="PROSITE" id="PS50931">
    <property type="entry name" value="HTH_LYSR"/>
    <property type="match status" value="1"/>
</dbReference>
<dbReference type="SUPFAM" id="SSF46785">
    <property type="entry name" value="Winged helix' DNA-binding domain"/>
    <property type="match status" value="1"/>
</dbReference>
<dbReference type="InterPro" id="IPR000847">
    <property type="entry name" value="LysR_HTH_N"/>
</dbReference>
<feature type="domain" description="HTH lysR-type" evidence="5">
    <location>
        <begin position="40"/>
        <end position="97"/>
    </location>
</feature>
<keyword evidence="2" id="KW-0805">Transcription regulation</keyword>
<dbReference type="PANTHER" id="PTHR30126:SF91">
    <property type="entry name" value="LYSR FAMILY TRANSCRIPTIONAL REGULATOR"/>
    <property type="match status" value="1"/>
</dbReference>
<evidence type="ECO:0000259" key="5">
    <source>
        <dbReference type="PROSITE" id="PS50931"/>
    </source>
</evidence>
<dbReference type="InterPro" id="IPR036388">
    <property type="entry name" value="WH-like_DNA-bd_sf"/>
</dbReference>
<comment type="caution">
    <text evidence="6">The sequence shown here is derived from an EMBL/GenBank/DDBJ whole genome shotgun (WGS) entry which is preliminary data.</text>
</comment>
<dbReference type="Pfam" id="PF00126">
    <property type="entry name" value="HTH_1"/>
    <property type="match status" value="1"/>
</dbReference>